<keyword evidence="2" id="KW-0677">Repeat</keyword>
<dbReference type="PANTHER" id="PTHR44472">
    <property type="entry name" value="DDB1- AND CUL4-ASSOCIATED FACTOR 4-RELATED"/>
    <property type="match status" value="1"/>
</dbReference>
<dbReference type="AlphaFoldDB" id="A0A445IWX1"/>
<evidence type="ECO:0000313" key="5">
    <source>
        <dbReference type="EMBL" id="RZB90635.1"/>
    </source>
</evidence>
<sequence>MPQPKDLPGFYYDSEKSRYFPIKGPIPGSSSKPMTPALNSPQTSSNQESGGSCCRKLRNRTPSKLLRARELDGHCAIASRYCRSNFTEEFRKMQASRPVIWKYRGTDGMRITALEHLRVDVQTSAGKTETDVLLTGSTNGSMSFSQVGGVGRNHDGGTKWRADCVKNYVKGRTDENNEVLKPVFKPNRAALLMSSRISSIRLGPKFSSHAVNDGHIVGRALFTTLGSETSGGTVYTLDLVEPLNLGPGILNTWSGLEEIASFRGTIWTSEYDYNRHRAVIGTNLGAASVDLETGTMSWFLHCKSDVFAQQIVNSGNVILCGLRNGAIVTVDSRERRESLSGRLITHRIPYASSDKKVVGSNKEWFKLKGDIYPSHTIRMSSSISCLASLQFDDQYFLASSMDGSMKLYDLRLLQRGAVQCYEGHVNSHTRIQMGVDPSERFVMSGGNDCKLRLWSIKSGELLFEDKFSDSIISTVCYKTYGHSFKAEEENQYKCDSSQGAWLGSYEGLFYMCWL</sequence>
<dbReference type="Proteomes" id="UP000289340">
    <property type="component" value="Chromosome 9"/>
</dbReference>
<reference evidence="5 6" key="1">
    <citation type="submission" date="2018-09" db="EMBL/GenBank/DDBJ databases">
        <title>A high-quality reference genome of wild soybean provides a powerful tool to mine soybean genomes.</title>
        <authorList>
            <person name="Xie M."/>
            <person name="Chung C.Y.L."/>
            <person name="Li M.-W."/>
            <person name="Wong F.-L."/>
            <person name="Chan T.-F."/>
            <person name="Lam H.-M."/>
        </authorList>
    </citation>
    <scope>NUCLEOTIDE SEQUENCE [LARGE SCALE GENOMIC DNA]</scope>
    <source>
        <strain evidence="6">cv. W05</strain>
        <tissue evidence="5">Hypocotyl of etiolated seedlings</tissue>
    </source>
</reference>
<dbReference type="InterPro" id="IPR052254">
    <property type="entry name" value="CUL4-DDB1_E3_ligase_receptor"/>
</dbReference>
<dbReference type="InterPro" id="IPR001680">
    <property type="entry name" value="WD40_rpt"/>
</dbReference>
<organism evidence="5 6">
    <name type="scientific">Glycine soja</name>
    <name type="common">Wild soybean</name>
    <dbReference type="NCBI Taxonomy" id="3848"/>
    <lineage>
        <taxon>Eukaryota</taxon>
        <taxon>Viridiplantae</taxon>
        <taxon>Streptophyta</taxon>
        <taxon>Embryophyta</taxon>
        <taxon>Tracheophyta</taxon>
        <taxon>Spermatophyta</taxon>
        <taxon>Magnoliopsida</taxon>
        <taxon>eudicotyledons</taxon>
        <taxon>Gunneridae</taxon>
        <taxon>Pentapetalae</taxon>
        <taxon>rosids</taxon>
        <taxon>fabids</taxon>
        <taxon>Fabales</taxon>
        <taxon>Fabaceae</taxon>
        <taxon>Papilionoideae</taxon>
        <taxon>50 kb inversion clade</taxon>
        <taxon>NPAAA clade</taxon>
        <taxon>indigoferoid/millettioid clade</taxon>
        <taxon>Phaseoleae</taxon>
        <taxon>Glycine</taxon>
        <taxon>Glycine subgen. Soja</taxon>
    </lineage>
</organism>
<proteinExistence type="predicted"/>
<dbReference type="Pfam" id="PF23761">
    <property type="entry name" value="Beta-prop_DCAF4"/>
    <property type="match status" value="1"/>
</dbReference>
<protein>
    <submittedName>
        <fullName evidence="5">Uncharacterized protein</fullName>
    </submittedName>
</protein>
<dbReference type="SUPFAM" id="SSF50978">
    <property type="entry name" value="WD40 repeat-like"/>
    <property type="match status" value="1"/>
</dbReference>
<feature type="compositionally biased region" description="Polar residues" evidence="4">
    <location>
        <begin position="28"/>
        <end position="50"/>
    </location>
</feature>
<dbReference type="SMART" id="SM00320">
    <property type="entry name" value="WD40"/>
    <property type="match status" value="2"/>
</dbReference>
<dbReference type="PROSITE" id="PS50082">
    <property type="entry name" value="WD_REPEATS_2"/>
    <property type="match status" value="1"/>
</dbReference>
<evidence type="ECO:0000256" key="4">
    <source>
        <dbReference type="SAM" id="MobiDB-lite"/>
    </source>
</evidence>
<dbReference type="InterPro" id="IPR015943">
    <property type="entry name" value="WD40/YVTN_repeat-like_dom_sf"/>
</dbReference>
<comment type="caution">
    <text evidence="5">The sequence shown here is derived from an EMBL/GenBank/DDBJ whole genome shotgun (WGS) entry which is preliminary data.</text>
</comment>
<evidence type="ECO:0000256" key="3">
    <source>
        <dbReference type="PROSITE-ProRule" id="PRU00221"/>
    </source>
</evidence>
<feature type="repeat" description="WD" evidence="3">
    <location>
        <begin position="421"/>
        <end position="464"/>
    </location>
</feature>
<dbReference type="EMBL" id="QZWG01000009">
    <property type="protein sequence ID" value="RZB90635.1"/>
    <property type="molecule type" value="Genomic_DNA"/>
</dbReference>
<feature type="region of interest" description="Disordered" evidence="4">
    <location>
        <begin position="21"/>
        <end position="54"/>
    </location>
</feature>
<gene>
    <name evidence="5" type="ORF">D0Y65_023210</name>
</gene>
<dbReference type="Gramene" id="XM_028324067.1">
    <property type="protein sequence ID" value="XP_028179868.1"/>
    <property type="gene ID" value="LOC114367007"/>
</dbReference>
<dbReference type="InterPro" id="IPR036322">
    <property type="entry name" value="WD40_repeat_dom_sf"/>
</dbReference>
<accession>A0A445IWX1</accession>
<evidence type="ECO:0000256" key="2">
    <source>
        <dbReference type="ARBA" id="ARBA00022737"/>
    </source>
</evidence>
<evidence type="ECO:0000313" key="6">
    <source>
        <dbReference type="Proteomes" id="UP000289340"/>
    </source>
</evidence>
<dbReference type="PANTHER" id="PTHR44472:SF1">
    <property type="entry name" value="DDB1 AND CUL4 ASSOCIATED FACTOR 4"/>
    <property type="match status" value="1"/>
</dbReference>
<evidence type="ECO:0000256" key="1">
    <source>
        <dbReference type="ARBA" id="ARBA00022574"/>
    </source>
</evidence>
<keyword evidence="1 3" id="KW-0853">WD repeat</keyword>
<keyword evidence="6" id="KW-1185">Reference proteome</keyword>
<name>A0A445IWX1_GLYSO</name>
<dbReference type="Gene3D" id="2.130.10.10">
    <property type="entry name" value="YVTN repeat-like/Quinoprotein amine dehydrogenase"/>
    <property type="match status" value="1"/>
</dbReference>